<keyword evidence="5" id="KW-1185">Reference proteome</keyword>
<name>A0A9J7HBR4_CRIGR</name>
<dbReference type="GeneID" id="100756744"/>
<evidence type="ECO:0000259" key="4">
    <source>
        <dbReference type="PROSITE" id="PS50071"/>
    </source>
</evidence>
<accession>A0A9J7HBR4</accession>
<dbReference type="GO" id="GO:0000981">
    <property type="term" value="F:DNA-binding transcription factor activity, RNA polymerase II-specific"/>
    <property type="evidence" value="ECO:0007669"/>
    <property type="project" value="TreeGrafter"/>
</dbReference>
<feature type="region of interest" description="Disordered" evidence="3">
    <location>
        <begin position="122"/>
        <end position="141"/>
    </location>
</feature>
<protein>
    <submittedName>
        <fullName evidence="6">Homeobox protein NOBOX isoform X2</fullName>
    </submittedName>
</protein>
<dbReference type="AlphaFoldDB" id="A0A9J7HBR4"/>
<keyword evidence="1 2" id="KW-0238">DNA-binding</keyword>
<feature type="compositionally biased region" description="Pro residues" evidence="3">
    <location>
        <begin position="269"/>
        <end position="282"/>
    </location>
</feature>
<feature type="region of interest" description="Disordered" evidence="3">
    <location>
        <begin position="242"/>
        <end position="282"/>
    </location>
</feature>
<dbReference type="CTD" id="135935"/>
<proteinExistence type="predicted"/>
<dbReference type="SUPFAM" id="SSF46689">
    <property type="entry name" value="Homeodomain-like"/>
    <property type="match status" value="1"/>
</dbReference>
<dbReference type="CDD" id="cd00086">
    <property type="entry name" value="homeodomain"/>
    <property type="match status" value="1"/>
</dbReference>
<dbReference type="OrthoDB" id="1867783at2759"/>
<keyword evidence="1 2" id="KW-0371">Homeobox</keyword>
<dbReference type="InterPro" id="IPR042988">
    <property type="entry name" value="NOBOX"/>
</dbReference>
<organism evidence="5 6">
    <name type="scientific">Cricetulus griseus</name>
    <name type="common">Chinese hamster</name>
    <name type="synonym">Cricetulus barabensis griseus</name>
    <dbReference type="NCBI Taxonomy" id="10029"/>
    <lineage>
        <taxon>Eukaryota</taxon>
        <taxon>Metazoa</taxon>
        <taxon>Chordata</taxon>
        <taxon>Craniata</taxon>
        <taxon>Vertebrata</taxon>
        <taxon>Euteleostomi</taxon>
        <taxon>Mammalia</taxon>
        <taxon>Eutheria</taxon>
        <taxon>Euarchontoglires</taxon>
        <taxon>Glires</taxon>
        <taxon>Rodentia</taxon>
        <taxon>Myomorpha</taxon>
        <taxon>Muroidea</taxon>
        <taxon>Cricetidae</taxon>
        <taxon>Cricetinae</taxon>
        <taxon>Cricetulus</taxon>
    </lineage>
</organism>
<dbReference type="Pfam" id="PF00046">
    <property type="entry name" value="Homeodomain"/>
    <property type="match status" value="1"/>
</dbReference>
<evidence type="ECO:0000256" key="3">
    <source>
        <dbReference type="SAM" id="MobiDB-lite"/>
    </source>
</evidence>
<gene>
    <name evidence="6" type="primary">Nobox</name>
</gene>
<feature type="compositionally biased region" description="Basic and acidic residues" evidence="3">
    <location>
        <begin position="556"/>
        <end position="572"/>
    </location>
</feature>
<evidence type="ECO:0000313" key="6">
    <source>
        <dbReference type="RefSeq" id="XP_035307296.1"/>
    </source>
</evidence>
<dbReference type="GO" id="GO:0005634">
    <property type="term" value="C:nucleus"/>
    <property type="evidence" value="ECO:0007669"/>
    <property type="project" value="UniProtKB-SubCell"/>
</dbReference>
<comment type="subcellular location">
    <subcellularLocation>
        <location evidence="1 2">Nucleus</location>
    </subcellularLocation>
</comment>
<dbReference type="SMART" id="SM00389">
    <property type="entry name" value="HOX"/>
    <property type="match status" value="1"/>
</dbReference>
<dbReference type="KEGG" id="cge:100756744"/>
<dbReference type="PROSITE" id="PS50071">
    <property type="entry name" value="HOMEOBOX_2"/>
    <property type="match status" value="1"/>
</dbReference>
<keyword evidence="1 2" id="KW-0539">Nucleus</keyword>
<dbReference type="GO" id="GO:0000978">
    <property type="term" value="F:RNA polymerase II cis-regulatory region sequence-specific DNA binding"/>
    <property type="evidence" value="ECO:0007669"/>
    <property type="project" value="TreeGrafter"/>
</dbReference>
<dbReference type="Gene3D" id="1.10.10.60">
    <property type="entry name" value="Homeodomain-like"/>
    <property type="match status" value="1"/>
</dbReference>
<dbReference type="FunFam" id="1.10.10.60:FF:000396">
    <property type="entry name" value="NOBOX oogenesis homeobox"/>
    <property type="match status" value="1"/>
</dbReference>
<dbReference type="PANTHER" id="PTHR47060:SF1">
    <property type="entry name" value="HOMEOBOX PROTEIN NOBOX"/>
    <property type="match status" value="1"/>
</dbReference>
<evidence type="ECO:0000256" key="2">
    <source>
        <dbReference type="RuleBase" id="RU000682"/>
    </source>
</evidence>
<reference evidence="5" key="1">
    <citation type="journal article" date="2018" name="Biotechnol. Bioeng.">
        <title>A reference genome of the Chinese hamster based on a hybrid assembly strategy.</title>
        <authorList>
            <person name="Rupp O."/>
            <person name="MacDonald M.L."/>
            <person name="Li S."/>
            <person name="Dhiman H."/>
            <person name="Polson S."/>
            <person name="Griep S."/>
            <person name="Heffner K."/>
            <person name="Hernandez I."/>
            <person name="Brinkrolf K."/>
            <person name="Jadhav V."/>
            <person name="Samoudi M."/>
            <person name="Hao H."/>
            <person name="Kingham B."/>
            <person name="Goesmann A."/>
            <person name="Betenbaugh M.J."/>
            <person name="Lewis N.E."/>
            <person name="Borth N."/>
            <person name="Lee K.H."/>
        </authorList>
    </citation>
    <scope>NUCLEOTIDE SEQUENCE [LARGE SCALE GENOMIC DNA]</scope>
    <source>
        <strain evidence="5">17A/GY</strain>
    </source>
</reference>
<dbReference type="InterPro" id="IPR001356">
    <property type="entry name" value="HD"/>
</dbReference>
<feature type="region of interest" description="Disordered" evidence="3">
    <location>
        <begin position="59"/>
        <end position="105"/>
    </location>
</feature>
<reference evidence="5" key="2">
    <citation type="journal article" date="2020" name="Biotechnol. Bioeng.">
        <title>Chromosome-scale scaffolds for the Chinese hamster reference genome assembly to facilitate the study of the CHO epigenome.</title>
        <authorList>
            <person name="Hilliard W."/>
            <person name="MacDonald M."/>
            <person name="Lee K.H."/>
        </authorList>
    </citation>
    <scope>NUCLEOTIDE SEQUENCE [LARGE SCALE GENOMIC DNA]</scope>
    <source>
        <strain evidence="5">17A/GY</strain>
    </source>
</reference>
<dbReference type="InterPro" id="IPR009057">
    <property type="entry name" value="Homeodomain-like_sf"/>
</dbReference>
<sequence>MALPAPHPRCAVPRPGGGVGGTGSCCARPGLGKLHTPGHSTDFIKCHWLLLSTGQEARAKPRTAGMESEGPLKDSTLPAKDDQGKQSSFRRAGSEKRPLSKTSGELMGADTCRGCLDKDPAPAACSPQPEEDLSSLPERKVKRARTSISAVLGKHRNPNTMGLVLTSQAEDLKESREVTCPFQKKTRTLYRSDQLEELERIFQEDHYPDSDKRREIAQMLGVTSQRIMVWFQNRRAKWRKVEKLSEKGNRDGPAAPSADGSQHRSVPELLPPTPADLDPGPVPPEHILDGFPESHMLLTSDQTLAPSQHSEGVQRVAVTPPLFSPPPLQRTNLPLPIDPIQPPQVMPPLRDVPGSNSIHKDSPCGSWGTSITSSSACSTLEYLGPQDYPASSQLGSFPFSQAPQTPLFPPFQSQFPYLPPFLLPTPSFLPPEDSLFSFPFGLSGDSSQDYCPGLSPGQHWLQPHVGNMGPGPWGGHCLPEPPFLGPQYPHTLGHPLGIEGYFPDLLPAPCAQTMSKQPSLGLNGLPKGTKGPETVSSLSKMPGEQIASSLEQPAPEEVKDKTKSNHATGTKE</sequence>
<feature type="domain" description="Homeobox" evidence="4">
    <location>
        <begin position="181"/>
        <end position="241"/>
    </location>
</feature>
<dbReference type="PANTHER" id="PTHR47060">
    <property type="entry name" value="HOMEOBOX PROTEIN NOBOX"/>
    <property type="match status" value="1"/>
</dbReference>
<evidence type="ECO:0000256" key="1">
    <source>
        <dbReference type="PROSITE-ProRule" id="PRU00108"/>
    </source>
</evidence>
<feature type="DNA-binding region" description="Homeobox" evidence="1">
    <location>
        <begin position="183"/>
        <end position="242"/>
    </location>
</feature>
<dbReference type="Proteomes" id="UP001108280">
    <property type="component" value="Chromosome 1"/>
</dbReference>
<feature type="region of interest" description="Disordered" evidence="3">
    <location>
        <begin position="517"/>
        <end position="572"/>
    </location>
</feature>
<dbReference type="RefSeq" id="XP_035307296.1">
    <property type="nucleotide sequence ID" value="XM_035451405.1"/>
</dbReference>
<evidence type="ECO:0000313" key="5">
    <source>
        <dbReference type="Proteomes" id="UP001108280"/>
    </source>
</evidence>
<reference evidence="6" key="3">
    <citation type="submission" date="2025-08" db="UniProtKB">
        <authorList>
            <consortium name="RefSeq"/>
        </authorList>
    </citation>
    <scope>IDENTIFICATION</scope>
    <source>
        <strain evidence="6">17A/GY</strain>
        <tissue evidence="6">Liver</tissue>
    </source>
</reference>